<protein>
    <recommendedName>
        <fullName evidence="6">Bacterial transcriptional activator domain-containing protein</fullName>
    </recommendedName>
</protein>
<evidence type="ECO:0000256" key="1">
    <source>
        <dbReference type="ARBA" id="ARBA00005820"/>
    </source>
</evidence>
<dbReference type="SMART" id="SM01043">
    <property type="entry name" value="BTAD"/>
    <property type="match status" value="1"/>
</dbReference>
<evidence type="ECO:0000256" key="3">
    <source>
        <dbReference type="ARBA" id="ARBA00023015"/>
    </source>
</evidence>
<accession>A0A919B5Q7</accession>
<evidence type="ECO:0000259" key="6">
    <source>
        <dbReference type="SMART" id="SM01043"/>
    </source>
</evidence>
<evidence type="ECO:0000256" key="2">
    <source>
        <dbReference type="ARBA" id="ARBA00023012"/>
    </source>
</evidence>
<dbReference type="Proteomes" id="UP000638313">
    <property type="component" value="Unassembled WGS sequence"/>
</dbReference>
<dbReference type="InterPro" id="IPR016032">
    <property type="entry name" value="Sig_transdc_resp-reg_C-effctor"/>
</dbReference>
<reference evidence="7" key="1">
    <citation type="journal article" date="2014" name="Int. J. Syst. Evol. Microbiol.">
        <title>Complete genome sequence of Corynebacterium casei LMG S-19264T (=DSM 44701T), isolated from a smear-ripened cheese.</title>
        <authorList>
            <consortium name="US DOE Joint Genome Institute (JGI-PGF)"/>
            <person name="Walter F."/>
            <person name="Albersmeier A."/>
            <person name="Kalinowski J."/>
            <person name="Ruckert C."/>
        </authorList>
    </citation>
    <scope>NUCLEOTIDE SEQUENCE</scope>
    <source>
        <strain evidence="7">JCM 4059</strain>
    </source>
</reference>
<dbReference type="InterPro" id="IPR036388">
    <property type="entry name" value="WH-like_DNA-bd_sf"/>
</dbReference>
<gene>
    <name evidence="7" type="ORF">GCM10010218_37480</name>
</gene>
<dbReference type="Gene3D" id="1.10.10.10">
    <property type="entry name" value="Winged helix-like DNA-binding domain superfamily/Winged helix DNA-binding domain"/>
    <property type="match status" value="1"/>
</dbReference>
<dbReference type="GO" id="GO:0003677">
    <property type="term" value="F:DNA binding"/>
    <property type="evidence" value="ECO:0007669"/>
    <property type="project" value="UniProtKB-KW"/>
</dbReference>
<keyword evidence="2" id="KW-0902">Two-component regulatory system</keyword>
<dbReference type="Gene3D" id="1.25.40.10">
    <property type="entry name" value="Tetratricopeptide repeat domain"/>
    <property type="match status" value="1"/>
</dbReference>
<reference evidence="7" key="2">
    <citation type="submission" date="2020-09" db="EMBL/GenBank/DDBJ databases">
        <authorList>
            <person name="Sun Q."/>
            <person name="Ohkuma M."/>
        </authorList>
    </citation>
    <scope>NUCLEOTIDE SEQUENCE</scope>
    <source>
        <strain evidence="7">JCM 4059</strain>
    </source>
</reference>
<proteinExistence type="inferred from homology"/>
<sequence>MIFGVLGPVGIWSDDARAERLAEAQLSEHRTRGALAALLLRPNQYITQSALADLLWDDPPPSARPNLRAHAARLRKALLAADPREQRLKSLRRGGDWTGGAYLLVVRPLEVDADVFLRLLARARGDALAGRHAEAVAGLRQALGLWRGEAGGTDVAGSTRLLAQLRSFNDLRITAQEDLMAARLRLGEHRVLIPQIRSVLADHPHREIAWSQLMYAYYRCGDMANALRTYQEAHTVLDRELGVQPGDGLQQLHHAMLNRDDDLVLRTLEMT</sequence>
<dbReference type="InterPro" id="IPR005158">
    <property type="entry name" value="BTAD"/>
</dbReference>
<evidence type="ECO:0000256" key="4">
    <source>
        <dbReference type="ARBA" id="ARBA00023125"/>
    </source>
</evidence>
<keyword evidence="3" id="KW-0805">Transcription regulation</keyword>
<dbReference type="SUPFAM" id="SSF48452">
    <property type="entry name" value="TPR-like"/>
    <property type="match status" value="1"/>
</dbReference>
<keyword evidence="8" id="KW-1185">Reference proteome</keyword>
<dbReference type="AlphaFoldDB" id="A0A919B5Q7"/>
<dbReference type="PANTHER" id="PTHR35807:SF1">
    <property type="entry name" value="TRANSCRIPTIONAL REGULATOR REDD"/>
    <property type="match status" value="1"/>
</dbReference>
<dbReference type="InterPro" id="IPR011990">
    <property type="entry name" value="TPR-like_helical_dom_sf"/>
</dbReference>
<organism evidence="7 8">
    <name type="scientific">Streptomyces mashuensis</name>
    <dbReference type="NCBI Taxonomy" id="33904"/>
    <lineage>
        <taxon>Bacteria</taxon>
        <taxon>Bacillati</taxon>
        <taxon>Actinomycetota</taxon>
        <taxon>Actinomycetes</taxon>
        <taxon>Kitasatosporales</taxon>
        <taxon>Streptomycetaceae</taxon>
        <taxon>Streptomyces</taxon>
    </lineage>
</organism>
<dbReference type="RefSeq" id="WP_190130781.1">
    <property type="nucleotide sequence ID" value="NZ_BNBD01000007.1"/>
</dbReference>
<evidence type="ECO:0000256" key="5">
    <source>
        <dbReference type="ARBA" id="ARBA00023163"/>
    </source>
</evidence>
<dbReference type="Pfam" id="PF00486">
    <property type="entry name" value="Trans_reg_C"/>
    <property type="match status" value="1"/>
</dbReference>
<comment type="caution">
    <text evidence="7">The sequence shown here is derived from an EMBL/GenBank/DDBJ whole genome shotgun (WGS) entry which is preliminary data.</text>
</comment>
<dbReference type="CDD" id="cd15831">
    <property type="entry name" value="BTAD"/>
    <property type="match status" value="1"/>
</dbReference>
<dbReference type="InterPro" id="IPR051677">
    <property type="entry name" value="AfsR-DnrI-RedD_regulator"/>
</dbReference>
<keyword evidence="4" id="KW-0238">DNA-binding</keyword>
<dbReference type="Pfam" id="PF03704">
    <property type="entry name" value="BTAD"/>
    <property type="match status" value="1"/>
</dbReference>
<dbReference type="EMBL" id="BNBD01000007">
    <property type="protein sequence ID" value="GHF52508.1"/>
    <property type="molecule type" value="Genomic_DNA"/>
</dbReference>
<keyword evidence="5" id="KW-0804">Transcription</keyword>
<feature type="domain" description="Bacterial transcriptional activator" evidence="6">
    <location>
        <begin position="111"/>
        <end position="257"/>
    </location>
</feature>
<dbReference type="GO" id="GO:0000160">
    <property type="term" value="P:phosphorelay signal transduction system"/>
    <property type="evidence" value="ECO:0007669"/>
    <property type="project" value="UniProtKB-KW"/>
</dbReference>
<evidence type="ECO:0000313" key="8">
    <source>
        <dbReference type="Proteomes" id="UP000638313"/>
    </source>
</evidence>
<evidence type="ECO:0000313" key="7">
    <source>
        <dbReference type="EMBL" id="GHF52508.1"/>
    </source>
</evidence>
<dbReference type="InterPro" id="IPR001867">
    <property type="entry name" value="OmpR/PhoB-type_DNA-bd"/>
</dbReference>
<comment type="similarity">
    <text evidence="1">Belongs to the AfsR/DnrI/RedD regulatory family.</text>
</comment>
<name>A0A919B5Q7_9ACTN</name>
<dbReference type="GO" id="GO:0006355">
    <property type="term" value="P:regulation of DNA-templated transcription"/>
    <property type="evidence" value="ECO:0007669"/>
    <property type="project" value="InterPro"/>
</dbReference>
<dbReference type="PANTHER" id="PTHR35807">
    <property type="entry name" value="TRANSCRIPTIONAL REGULATOR REDD-RELATED"/>
    <property type="match status" value="1"/>
</dbReference>
<dbReference type="SUPFAM" id="SSF46894">
    <property type="entry name" value="C-terminal effector domain of the bipartite response regulators"/>
    <property type="match status" value="1"/>
</dbReference>